<protein>
    <submittedName>
        <fullName evidence="1">Uncharacterized protein</fullName>
    </submittedName>
</protein>
<dbReference type="Proteomes" id="UP001054945">
    <property type="component" value="Unassembled WGS sequence"/>
</dbReference>
<name>A0AAV4YC40_CAEEX</name>
<evidence type="ECO:0000313" key="2">
    <source>
        <dbReference type="Proteomes" id="UP001054945"/>
    </source>
</evidence>
<organism evidence="1 2">
    <name type="scientific">Caerostris extrusa</name>
    <name type="common">Bark spider</name>
    <name type="synonym">Caerostris bankana</name>
    <dbReference type="NCBI Taxonomy" id="172846"/>
    <lineage>
        <taxon>Eukaryota</taxon>
        <taxon>Metazoa</taxon>
        <taxon>Ecdysozoa</taxon>
        <taxon>Arthropoda</taxon>
        <taxon>Chelicerata</taxon>
        <taxon>Arachnida</taxon>
        <taxon>Araneae</taxon>
        <taxon>Araneomorphae</taxon>
        <taxon>Entelegynae</taxon>
        <taxon>Araneoidea</taxon>
        <taxon>Araneidae</taxon>
        <taxon>Caerostris</taxon>
    </lineage>
</organism>
<accession>A0AAV4YC40</accession>
<reference evidence="1 2" key="1">
    <citation type="submission" date="2021-06" db="EMBL/GenBank/DDBJ databases">
        <title>Caerostris extrusa draft genome.</title>
        <authorList>
            <person name="Kono N."/>
            <person name="Arakawa K."/>
        </authorList>
    </citation>
    <scope>NUCLEOTIDE SEQUENCE [LARGE SCALE GENOMIC DNA]</scope>
</reference>
<dbReference type="AlphaFoldDB" id="A0AAV4YC40"/>
<keyword evidence="2" id="KW-1185">Reference proteome</keyword>
<gene>
    <name evidence="1" type="ORF">CEXT_592041</name>
</gene>
<evidence type="ECO:0000313" key="1">
    <source>
        <dbReference type="EMBL" id="GIZ04635.1"/>
    </source>
</evidence>
<proteinExistence type="predicted"/>
<dbReference type="EMBL" id="BPLR01001772">
    <property type="protein sequence ID" value="GIZ04635.1"/>
    <property type="molecule type" value="Genomic_DNA"/>
</dbReference>
<comment type="caution">
    <text evidence="1">The sequence shown here is derived from an EMBL/GenBank/DDBJ whole genome shotgun (WGS) entry which is preliminary data.</text>
</comment>
<sequence length="78" mass="9298">MYKKVLIYIHLFDKDFIHKIMKAIELFTKLHLFDRFAEHGQGIPRRTQPTNSPNLDVYREVRGNYGREEKATSALFDQ</sequence>